<gene>
    <name evidence="2" type="ORF">EP47_01985</name>
</gene>
<organism evidence="2 3">
    <name type="scientific">Legionella norrlandica</name>
    <dbReference type="NCBI Taxonomy" id="1498499"/>
    <lineage>
        <taxon>Bacteria</taxon>
        <taxon>Pseudomonadati</taxon>
        <taxon>Pseudomonadota</taxon>
        <taxon>Gammaproteobacteria</taxon>
        <taxon>Legionellales</taxon>
        <taxon>Legionellaceae</taxon>
        <taxon>Legionella</taxon>
    </lineage>
</organism>
<name>A0A0A2SPR7_9GAMM</name>
<dbReference type="AlphaFoldDB" id="A0A0A2SPR7"/>
<dbReference type="Proteomes" id="UP000054422">
    <property type="component" value="Unassembled WGS sequence"/>
</dbReference>
<sequence length="241" mass="27674">MSKSPKELKEELERIRKEEVMAKQKREAEELKASRESSRAAAEDKVKKGRYTKDPQTREQITLYEDAIRRAEGVLNADVMAYTDARAAIMGLLKMYSALVKALSQSMKEIRHSAGEKFIVTPFFWIKDKIASKLTGNPEIDLPELMHEVSYTDDNKLKIEPLTRSDNGNEKGKLDAIYEKLIYMWLEENGYTPDKNEPGKFVDANGAHLDKATFEQLKNDPSHGLNYFLSEQEPDVQFRPR</sequence>
<keyword evidence="3" id="KW-1185">Reference proteome</keyword>
<dbReference type="GO" id="GO:0016787">
    <property type="term" value="F:hydrolase activity"/>
    <property type="evidence" value="ECO:0007669"/>
    <property type="project" value="UniProtKB-KW"/>
</dbReference>
<dbReference type="EMBL" id="JNCF01000042">
    <property type="protein sequence ID" value="KGP62747.1"/>
    <property type="molecule type" value="Genomic_DNA"/>
</dbReference>
<evidence type="ECO:0000313" key="2">
    <source>
        <dbReference type="EMBL" id="KGP62747.1"/>
    </source>
</evidence>
<comment type="caution">
    <text evidence="2">The sequence shown here is derived from an EMBL/GenBank/DDBJ whole genome shotgun (WGS) entry which is preliminary data.</text>
</comment>
<evidence type="ECO:0000256" key="1">
    <source>
        <dbReference type="SAM" id="MobiDB-lite"/>
    </source>
</evidence>
<accession>A0A0A2SPR7</accession>
<proteinExistence type="predicted"/>
<protein>
    <submittedName>
        <fullName evidence="2">Hydrolase</fullName>
    </submittedName>
</protein>
<dbReference type="RefSeq" id="WP_035890622.1">
    <property type="nucleotide sequence ID" value="NZ_JNCF01000042.1"/>
</dbReference>
<evidence type="ECO:0000313" key="3">
    <source>
        <dbReference type="Proteomes" id="UP000054422"/>
    </source>
</evidence>
<reference evidence="2 3" key="1">
    <citation type="submission" date="2014-05" db="EMBL/GenBank/DDBJ databases">
        <authorList>
            <person name="Rizzardi K."/>
            <person name="Winiecka-Krusnell J."/>
            <person name="Ramliden M."/>
            <person name="Alm E."/>
            <person name="Andersson S."/>
            <person name="Byfors S."/>
        </authorList>
    </citation>
    <scope>NUCLEOTIDE SEQUENCE [LARGE SCALE GENOMIC DNA]</scope>
    <source>
        <strain evidence="2 3">LEGN</strain>
    </source>
</reference>
<keyword evidence="2" id="KW-0378">Hydrolase</keyword>
<dbReference type="STRING" id="1498499.EP47_01985"/>
<feature type="region of interest" description="Disordered" evidence="1">
    <location>
        <begin position="22"/>
        <end position="54"/>
    </location>
</feature>